<dbReference type="Proteomes" id="UP000185192">
    <property type="component" value="Unassembled WGS sequence"/>
</dbReference>
<proteinExistence type="predicted"/>
<name>A0A1N6CMH8_9SPHN</name>
<dbReference type="STRING" id="1123272.SAMN02745824_0307"/>
<reference evidence="2" key="1">
    <citation type="submission" date="2016-11" db="EMBL/GenBank/DDBJ databases">
        <authorList>
            <person name="Varghese N."/>
            <person name="Submissions S."/>
        </authorList>
    </citation>
    <scope>NUCLEOTIDE SEQUENCE [LARGE SCALE GENOMIC DNA]</scope>
    <source>
        <strain evidence="2">DSM 22363</strain>
    </source>
</reference>
<accession>A0A1N6CMH8</accession>
<keyword evidence="2" id="KW-1185">Reference proteome</keyword>
<dbReference type="RefSeq" id="WP_074203397.1">
    <property type="nucleotide sequence ID" value="NZ_FSQW01000001.1"/>
</dbReference>
<organism evidence="1 2">
    <name type="scientific">Parasphingorhabdus marina DSM 22363</name>
    <dbReference type="NCBI Taxonomy" id="1123272"/>
    <lineage>
        <taxon>Bacteria</taxon>
        <taxon>Pseudomonadati</taxon>
        <taxon>Pseudomonadota</taxon>
        <taxon>Alphaproteobacteria</taxon>
        <taxon>Sphingomonadales</taxon>
        <taxon>Sphingomonadaceae</taxon>
        <taxon>Parasphingorhabdus</taxon>
    </lineage>
</organism>
<evidence type="ECO:0000313" key="1">
    <source>
        <dbReference type="EMBL" id="SIN59771.1"/>
    </source>
</evidence>
<protein>
    <submittedName>
        <fullName evidence="1">Uncharacterized protein</fullName>
    </submittedName>
</protein>
<dbReference type="OrthoDB" id="467106at2"/>
<dbReference type="AlphaFoldDB" id="A0A1N6CMH8"/>
<gene>
    <name evidence="1" type="ORF">SAMN02745824_0307</name>
</gene>
<evidence type="ECO:0000313" key="2">
    <source>
        <dbReference type="Proteomes" id="UP000185192"/>
    </source>
</evidence>
<dbReference type="EMBL" id="FSQW01000001">
    <property type="protein sequence ID" value="SIN59771.1"/>
    <property type="molecule type" value="Genomic_DNA"/>
</dbReference>
<sequence length="120" mass="13899">MTDQAFDWMAAANKKAKGKRPEYFDDPEDERMLSILMAVVGEVSVLRERLDTVERLLESKGSITRSDIDSYEPDRDAAYERGAMAREYIYRVMRGPQQMVEELEQAEPPVEHISEELKEI</sequence>